<dbReference type="EMBL" id="JBHTJV010000026">
    <property type="protein sequence ID" value="MFD0918004.1"/>
    <property type="molecule type" value="Genomic_DNA"/>
</dbReference>
<dbReference type="PROSITE" id="PS51257">
    <property type="entry name" value="PROKAR_LIPOPROTEIN"/>
    <property type="match status" value="1"/>
</dbReference>
<evidence type="ECO:0000313" key="5">
    <source>
        <dbReference type="Proteomes" id="UP001597101"/>
    </source>
</evidence>
<protein>
    <submittedName>
        <fullName evidence="4">SDR family oxidoreductase</fullName>
        <ecNumber evidence="4">1.-.-.-</ecNumber>
    </submittedName>
</protein>
<comment type="caution">
    <text evidence="4">The sequence shown here is derived from an EMBL/GenBank/DDBJ whole genome shotgun (WGS) entry which is preliminary data.</text>
</comment>
<dbReference type="PANTHER" id="PTHR43391:SF14">
    <property type="entry name" value="DEHYDROGENASE_REDUCTASE SDR FAMILY PROTEIN 7-LIKE"/>
    <property type="match status" value="1"/>
</dbReference>
<sequence length="230" mass="24301">MSEPKVVLITGASSGIGAACAHHIVKAGHKVAIAARSIDKLANLVDELGKDHALAIECDVTSLDEQKAMIEKAVEHYGKVDVVFANAGLGASAAGTENGDPDNFKTMIDTNVFGATLTAHVAIPVLKKSKGHLVMTGSRAGRATLSGSVYGATKWYIRGYVQNLRQELSGTGVRVSNLEPGMVDTPFFDDEKPQALRADDIARAFVFMIDQPATAMVADMLVIPTPPVED</sequence>
<dbReference type="Pfam" id="PF00106">
    <property type="entry name" value="adh_short"/>
    <property type="match status" value="1"/>
</dbReference>
<accession>A0ABW3FJ64</accession>
<dbReference type="Proteomes" id="UP001597101">
    <property type="component" value="Unassembled WGS sequence"/>
</dbReference>
<reference evidence="5" key="1">
    <citation type="journal article" date="2019" name="Int. J. Syst. Evol. Microbiol.">
        <title>The Global Catalogue of Microorganisms (GCM) 10K type strain sequencing project: providing services to taxonomists for standard genome sequencing and annotation.</title>
        <authorList>
            <consortium name="The Broad Institute Genomics Platform"/>
            <consortium name="The Broad Institute Genome Sequencing Center for Infectious Disease"/>
            <person name="Wu L."/>
            <person name="Ma J."/>
        </authorList>
    </citation>
    <scope>NUCLEOTIDE SEQUENCE [LARGE SCALE GENOMIC DNA]</scope>
    <source>
        <strain evidence="5">CCUG 60023</strain>
    </source>
</reference>
<organism evidence="4 5">
    <name type="scientific">Pseudahrensia aquimaris</name>
    <dbReference type="NCBI Taxonomy" id="744461"/>
    <lineage>
        <taxon>Bacteria</taxon>
        <taxon>Pseudomonadati</taxon>
        <taxon>Pseudomonadota</taxon>
        <taxon>Alphaproteobacteria</taxon>
        <taxon>Hyphomicrobiales</taxon>
        <taxon>Ahrensiaceae</taxon>
        <taxon>Pseudahrensia</taxon>
    </lineage>
</organism>
<evidence type="ECO:0000256" key="2">
    <source>
        <dbReference type="ARBA" id="ARBA00022857"/>
    </source>
</evidence>
<gene>
    <name evidence="4" type="ORF">ACFQ14_16495</name>
</gene>
<dbReference type="SUPFAM" id="SSF51735">
    <property type="entry name" value="NAD(P)-binding Rossmann-fold domains"/>
    <property type="match status" value="1"/>
</dbReference>
<evidence type="ECO:0000256" key="3">
    <source>
        <dbReference type="ARBA" id="ARBA00023002"/>
    </source>
</evidence>
<keyword evidence="2" id="KW-0521">NADP</keyword>
<dbReference type="GO" id="GO:0016491">
    <property type="term" value="F:oxidoreductase activity"/>
    <property type="evidence" value="ECO:0007669"/>
    <property type="project" value="UniProtKB-KW"/>
</dbReference>
<evidence type="ECO:0000256" key="1">
    <source>
        <dbReference type="ARBA" id="ARBA00006484"/>
    </source>
</evidence>
<dbReference type="PRINTS" id="PR00081">
    <property type="entry name" value="GDHRDH"/>
</dbReference>
<evidence type="ECO:0000313" key="4">
    <source>
        <dbReference type="EMBL" id="MFD0918004.1"/>
    </source>
</evidence>
<dbReference type="PANTHER" id="PTHR43391">
    <property type="entry name" value="RETINOL DEHYDROGENASE-RELATED"/>
    <property type="match status" value="1"/>
</dbReference>
<dbReference type="InterPro" id="IPR002347">
    <property type="entry name" value="SDR_fam"/>
</dbReference>
<comment type="similarity">
    <text evidence="1">Belongs to the short-chain dehydrogenases/reductases (SDR) family.</text>
</comment>
<dbReference type="Gene3D" id="3.40.50.720">
    <property type="entry name" value="NAD(P)-binding Rossmann-like Domain"/>
    <property type="match status" value="1"/>
</dbReference>
<name>A0ABW3FJ64_9HYPH</name>
<keyword evidence="5" id="KW-1185">Reference proteome</keyword>
<dbReference type="EC" id="1.-.-.-" evidence="4"/>
<keyword evidence="3 4" id="KW-0560">Oxidoreductase</keyword>
<dbReference type="RefSeq" id="WP_377213854.1">
    <property type="nucleotide sequence ID" value="NZ_JBHTJV010000026.1"/>
</dbReference>
<proteinExistence type="inferred from homology"/>
<dbReference type="InterPro" id="IPR036291">
    <property type="entry name" value="NAD(P)-bd_dom_sf"/>
</dbReference>